<gene>
    <name evidence="2" type="ORF">AUL39_02900</name>
</gene>
<dbReference type="OrthoDB" id="9760324at2"/>
<dbReference type="InterPro" id="IPR043168">
    <property type="entry name" value="DegV_C"/>
</dbReference>
<dbReference type="Gene3D" id="3.30.1180.10">
    <property type="match status" value="1"/>
</dbReference>
<accession>A0A124EH29</accession>
<dbReference type="AlphaFoldDB" id="A0A124EH29"/>
<dbReference type="InterPro" id="IPR050270">
    <property type="entry name" value="DegV_domain_contain"/>
</dbReference>
<dbReference type="Proteomes" id="UP000054078">
    <property type="component" value="Unassembled WGS sequence"/>
</dbReference>
<organism evidence="2 3">
    <name type="scientific">Tractidigestivibacter scatoligenes</name>
    <name type="common">Olsenella scatoligenes</name>
    <dbReference type="NCBI Taxonomy" id="1299998"/>
    <lineage>
        <taxon>Bacteria</taxon>
        <taxon>Bacillati</taxon>
        <taxon>Actinomycetota</taxon>
        <taxon>Coriobacteriia</taxon>
        <taxon>Coriobacteriales</taxon>
        <taxon>Atopobiaceae</taxon>
        <taxon>Tractidigestivibacter</taxon>
    </lineage>
</organism>
<evidence type="ECO:0000313" key="3">
    <source>
        <dbReference type="Proteomes" id="UP000054078"/>
    </source>
</evidence>
<dbReference type="GO" id="GO:0008289">
    <property type="term" value="F:lipid binding"/>
    <property type="evidence" value="ECO:0007669"/>
    <property type="project" value="UniProtKB-KW"/>
</dbReference>
<proteinExistence type="predicted"/>
<sequence>MATKCNIMTDSCCDFSPEEVEQAGITCLSFTYTEASKPDGGLSGVDDLFQSRSAHDFYSAIENGACPMTSQPSQMVYEEAFEKAIASGIPTVHFALSSGISGAYNGAVTALDRVREKHGGTLPTPIYVVDCLIGSTTQNLFIHAAIEKRDQGVTAEELVAWAEDARFHVHTIFMVDNLDALHRGGRIPKSVAVVGGLLDVKPLLTFNLDGSLAIMGMARGRRKAMRKMAEFYEDFHDSAYEGHVVAIGDADCVADGDSLARMLKPTEHELKVYRSSIGPTIGCHVGPGMYSCCFWGPDRRDDKYNDAKNKGKAAK</sequence>
<protein>
    <submittedName>
        <fullName evidence="2">Fatty acid-binding protein DegV</fullName>
    </submittedName>
</protein>
<comment type="caution">
    <text evidence="2">The sequence shown here is derived from an EMBL/GenBank/DDBJ whole genome shotgun (WGS) entry which is preliminary data.</text>
</comment>
<reference evidence="2 3" key="1">
    <citation type="submission" date="2015-12" db="EMBL/GenBank/DDBJ databases">
        <title>Draft Genome Sequence of Olsenella scatoligenes SK9K4T; a Producer of 3-Methylindole- (skatole) and 4-Methylphenol- (p-cresol) Isolated from Pig Feces.</title>
        <authorList>
            <person name="Li X."/>
            <person name="Borg B."/>
            <person name="Canibe N."/>
        </authorList>
    </citation>
    <scope>NUCLEOTIDE SEQUENCE [LARGE SCALE GENOMIC DNA]</scope>
    <source>
        <strain evidence="2 3">SK9K4</strain>
    </source>
</reference>
<dbReference type="Gene3D" id="3.40.50.10170">
    <property type="match status" value="1"/>
</dbReference>
<keyword evidence="3" id="KW-1185">Reference proteome</keyword>
<dbReference type="Pfam" id="PF02645">
    <property type="entry name" value="DegV"/>
    <property type="match status" value="1"/>
</dbReference>
<dbReference type="RefSeq" id="WP_059053433.1">
    <property type="nucleotide sequence ID" value="NZ_LOJF01000001.1"/>
</dbReference>
<name>A0A124EH29_TRASO</name>
<dbReference type="SUPFAM" id="SSF82549">
    <property type="entry name" value="DAK1/DegV-like"/>
    <property type="match status" value="1"/>
</dbReference>
<dbReference type="PANTHER" id="PTHR33434:SF2">
    <property type="entry name" value="FATTY ACID-BINDING PROTEIN TM_1468"/>
    <property type="match status" value="1"/>
</dbReference>
<dbReference type="PANTHER" id="PTHR33434">
    <property type="entry name" value="DEGV DOMAIN-CONTAINING PROTEIN DR_1986-RELATED"/>
    <property type="match status" value="1"/>
</dbReference>
<evidence type="ECO:0000313" key="2">
    <source>
        <dbReference type="EMBL" id="KUH59292.1"/>
    </source>
</evidence>
<evidence type="ECO:0000256" key="1">
    <source>
        <dbReference type="ARBA" id="ARBA00023121"/>
    </source>
</evidence>
<keyword evidence="1" id="KW-0446">Lipid-binding</keyword>
<dbReference type="STRING" id="1299998.AUL39_02900"/>
<dbReference type="PROSITE" id="PS51482">
    <property type="entry name" value="DEGV"/>
    <property type="match status" value="1"/>
</dbReference>
<dbReference type="NCBIfam" id="TIGR00762">
    <property type="entry name" value="DegV"/>
    <property type="match status" value="1"/>
</dbReference>
<dbReference type="EMBL" id="LOJF01000001">
    <property type="protein sequence ID" value="KUH59292.1"/>
    <property type="molecule type" value="Genomic_DNA"/>
</dbReference>
<dbReference type="InterPro" id="IPR003797">
    <property type="entry name" value="DegV"/>
</dbReference>